<name>A0A6J4HHQ7_9MICC</name>
<dbReference type="EMBL" id="CADCTE010000042">
    <property type="protein sequence ID" value="CAA9222621.1"/>
    <property type="molecule type" value="Genomic_DNA"/>
</dbReference>
<sequence length="146" mass="15937">EHPSSRTDRRAGNRVRDDSGDPPGPGALRRGLRGLQSHPLEFRLRPGRRAARGDRPRHVHHGRRRAAGHRLDRRSGLRHRLPDALHQARRGRRHHGAARGPGCRPRGPGNHRGAGSRGGNGADRSHGDLRGPEGPREGPGRGAPVM</sequence>
<feature type="region of interest" description="Disordered" evidence="1">
    <location>
        <begin position="1"/>
        <end position="146"/>
    </location>
</feature>
<evidence type="ECO:0000313" key="2">
    <source>
        <dbReference type="EMBL" id="CAA9222621.1"/>
    </source>
</evidence>
<feature type="compositionally biased region" description="Basic and acidic residues" evidence="1">
    <location>
        <begin position="69"/>
        <end position="83"/>
    </location>
</feature>
<gene>
    <name evidence="2" type="ORF">AVDCRST_MAG83-561</name>
</gene>
<accession>A0A6J4HHQ7</accession>
<proteinExistence type="predicted"/>
<feature type="compositionally biased region" description="Basic and acidic residues" evidence="1">
    <location>
        <begin position="123"/>
        <end position="139"/>
    </location>
</feature>
<evidence type="ECO:0000256" key="1">
    <source>
        <dbReference type="SAM" id="MobiDB-lite"/>
    </source>
</evidence>
<feature type="compositionally biased region" description="Basic and acidic residues" evidence="1">
    <location>
        <begin position="1"/>
        <end position="19"/>
    </location>
</feature>
<dbReference type="AlphaFoldDB" id="A0A6J4HHQ7"/>
<feature type="compositionally biased region" description="Basic residues" evidence="1">
    <location>
        <begin position="87"/>
        <end position="97"/>
    </location>
</feature>
<feature type="compositionally biased region" description="Basic residues" evidence="1">
    <location>
        <begin position="57"/>
        <end position="68"/>
    </location>
</feature>
<feature type="compositionally biased region" description="Low complexity" evidence="1">
    <location>
        <begin position="26"/>
        <end position="35"/>
    </location>
</feature>
<feature type="non-terminal residue" evidence="2">
    <location>
        <position position="146"/>
    </location>
</feature>
<feature type="non-terminal residue" evidence="2">
    <location>
        <position position="1"/>
    </location>
</feature>
<protein>
    <submittedName>
        <fullName evidence="2">(3R)-hydroxyacyl-ACP dehydratase subunit HadB</fullName>
    </submittedName>
</protein>
<feature type="compositionally biased region" description="Gly residues" evidence="1">
    <location>
        <begin position="110"/>
        <end position="121"/>
    </location>
</feature>
<feature type="compositionally biased region" description="Low complexity" evidence="1">
    <location>
        <begin position="98"/>
        <end position="109"/>
    </location>
</feature>
<reference evidence="2" key="1">
    <citation type="submission" date="2020-02" db="EMBL/GenBank/DDBJ databases">
        <authorList>
            <person name="Meier V. D."/>
        </authorList>
    </citation>
    <scope>NUCLEOTIDE SEQUENCE</scope>
    <source>
        <strain evidence="2">AVDCRST_MAG83</strain>
    </source>
</reference>
<organism evidence="2">
    <name type="scientific">uncultured Arthrobacter sp</name>
    <dbReference type="NCBI Taxonomy" id="114050"/>
    <lineage>
        <taxon>Bacteria</taxon>
        <taxon>Bacillati</taxon>
        <taxon>Actinomycetota</taxon>
        <taxon>Actinomycetes</taxon>
        <taxon>Micrococcales</taxon>
        <taxon>Micrococcaceae</taxon>
        <taxon>Arthrobacter</taxon>
        <taxon>environmental samples</taxon>
    </lineage>
</organism>